<sequence length="138" mass="14683">MLALALTGTASPVDAAPSSLTKRAFTTDCTLTGRAGNIPAMYIFSMAYDVDFFVRGSSPQPHVTVTSSGYGFGDTSRADHFSLMNYNNFNGNTFNIQVNHSPTGVLHSFSLIGAKTGYPVDALHRSKLECAGIAVKQV</sequence>
<organism evidence="1 2">
    <name type="scientific">Mixia osmundae (strain CBS 9802 / IAM 14324 / JCM 22182 / KY 12970)</name>
    <dbReference type="NCBI Taxonomy" id="764103"/>
    <lineage>
        <taxon>Eukaryota</taxon>
        <taxon>Fungi</taxon>
        <taxon>Dikarya</taxon>
        <taxon>Basidiomycota</taxon>
        <taxon>Pucciniomycotina</taxon>
        <taxon>Mixiomycetes</taxon>
        <taxon>Mixiales</taxon>
        <taxon>Mixiaceae</taxon>
        <taxon>Mixia</taxon>
    </lineage>
</organism>
<protein>
    <submittedName>
        <fullName evidence="1">Uncharacterized protein</fullName>
    </submittedName>
</protein>
<reference evidence="1 2" key="2">
    <citation type="journal article" date="2012" name="Open Biol.">
        <title>Characteristics of nucleosomes and linker DNA regions on the genome of the basidiomycete Mixia osmundae revealed by mono- and dinucleosome mapping.</title>
        <authorList>
            <person name="Nishida H."/>
            <person name="Kondo S."/>
            <person name="Matsumoto T."/>
            <person name="Suzuki Y."/>
            <person name="Yoshikawa H."/>
            <person name="Taylor T.D."/>
            <person name="Sugiyama J."/>
        </authorList>
    </citation>
    <scope>NUCLEOTIDE SEQUENCE [LARGE SCALE GENOMIC DNA]</scope>
    <source>
        <strain evidence="2">CBS 9802 / IAM 14324 / JCM 22182 / KY 12970</strain>
    </source>
</reference>
<accession>G7E726</accession>
<dbReference type="Proteomes" id="UP000009131">
    <property type="component" value="Unassembled WGS sequence"/>
</dbReference>
<gene>
    <name evidence="1" type="primary">Mo05323</name>
    <name evidence="1" type="ORF">E5Q_05323</name>
</gene>
<name>G7E726_MIXOS</name>
<dbReference type="AlphaFoldDB" id="G7E726"/>
<proteinExistence type="predicted"/>
<evidence type="ECO:0000313" key="1">
    <source>
        <dbReference type="EMBL" id="GAA98636.1"/>
    </source>
</evidence>
<dbReference type="RefSeq" id="XP_014567558.1">
    <property type="nucleotide sequence ID" value="XM_014712072.1"/>
</dbReference>
<reference evidence="1 2" key="1">
    <citation type="journal article" date="2011" name="J. Gen. Appl. Microbiol.">
        <title>Draft genome sequencing of the enigmatic basidiomycete Mixia osmundae.</title>
        <authorList>
            <person name="Nishida H."/>
            <person name="Nagatsuka Y."/>
            <person name="Sugiyama J."/>
        </authorList>
    </citation>
    <scope>NUCLEOTIDE SEQUENCE [LARGE SCALE GENOMIC DNA]</scope>
    <source>
        <strain evidence="2">CBS 9802 / IAM 14324 / JCM 22182 / KY 12970</strain>
    </source>
</reference>
<dbReference type="EMBL" id="BABT02000153">
    <property type="protein sequence ID" value="GAA98636.1"/>
    <property type="molecule type" value="Genomic_DNA"/>
</dbReference>
<evidence type="ECO:0000313" key="2">
    <source>
        <dbReference type="Proteomes" id="UP000009131"/>
    </source>
</evidence>
<dbReference type="HOGENOM" id="CLU_1855768_0_0_1"/>
<comment type="caution">
    <text evidence="1">The sequence shown here is derived from an EMBL/GenBank/DDBJ whole genome shotgun (WGS) entry which is preliminary data.</text>
</comment>
<dbReference type="InParanoid" id="G7E726"/>
<keyword evidence="2" id="KW-1185">Reference proteome</keyword>